<dbReference type="InterPro" id="IPR032675">
    <property type="entry name" value="LRR_dom_sf"/>
</dbReference>
<sequence length="586" mass="66728">MVDAPHGYHQRDSLRQTQDASVGIVPPQLSVLSIMNPPLHGAVSEGAFQGTLISDLPPEMLMSVISFVDNEADLLNLSLASKQINALVQPALYSSYLNLNMYYSRSITPFLRNILKNESLARACKKVDLGSWMNTFGFWQFYLGDKMKELSPDDFDLFANAAQTSKIVQNRDNARKIRPFHTQREDDDPRDFEPNIKTDENYLRSLMTGIEEPQVILMLSCLPRIEELCLREVDDIEEPSLWSRMASNAGPGLKTLKKLTLSREPFSSTFRFHGLEPVLRLPSLREFRALSPIDIDHQWDQHNGFELQEKSISLAHIVLEDASFGERGISSLIAACKHLESLTYTVRCDRFEGHPESGVHFTLLQLKQSLLAHKDSLKHLTIDMSRWVYSHDHKTIGPLDPFTALETLAIDDGSLRWHKKGSTLLMDREPVVIADADVHEAKVSPPLLTILPRTLRELTVFCAPPVVVESLMALEDTPVDRLPFLNRIYIHQTKRKFQESPLRQVVRDLLVSVGIHFVTSHKNPRKSLKRELIENGDFFRTRWDKDKHQYISAPAKWDDTQFDEHELCPHHSGPFMLESPGSDASD</sequence>
<dbReference type="InterPro" id="IPR056867">
    <property type="entry name" value="LRR_15"/>
</dbReference>
<evidence type="ECO:0000313" key="3">
    <source>
        <dbReference type="Proteomes" id="UP001365128"/>
    </source>
</evidence>
<organism evidence="2 3">
    <name type="scientific">Phyllosticta citricarpa</name>
    <dbReference type="NCBI Taxonomy" id="55181"/>
    <lineage>
        <taxon>Eukaryota</taxon>
        <taxon>Fungi</taxon>
        <taxon>Dikarya</taxon>
        <taxon>Ascomycota</taxon>
        <taxon>Pezizomycotina</taxon>
        <taxon>Dothideomycetes</taxon>
        <taxon>Dothideomycetes incertae sedis</taxon>
        <taxon>Botryosphaeriales</taxon>
        <taxon>Phyllostictaceae</taxon>
        <taxon>Phyllosticta</taxon>
    </lineage>
</organism>
<accession>A0ABR1MDT7</accession>
<dbReference type="Gene3D" id="3.80.10.10">
    <property type="entry name" value="Ribonuclease Inhibitor"/>
    <property type="match status" value="1"/>
</dbReference>
<dbReference type="InterPro" id="IPR001810">
    <property type="entry name" value="F-box_dom"/>
</dbReference>
<gene>
    <name evidence="2" type="ORF">IWX46DRAFT_580732</name>
</gene>
<dbReference type="InterPro" id="IPR036047">
    <property type="entry name" value="F-box-like_dom_sf"/>
</dbReference>
<dbReference type="Proteomes" id="UP001365128">
    <property type="component" value="Unassembled WGS sequence"/>
</dbReference>
<feature type="domain" description="F-box" evidence="1">
    <location>
        <begin position="50"/>
        <end position="99"/>
    </location>
</feature>
<evidence type="ECO:0000313" key="2">
    <source>
        <dbReference type="EMBL" id="KAK7546672.1"/>
    </source>
</evidence>
<dbReference type="Pfam" id="PF24969">
    <property type="entry name" value="LRR_15"/>
    <property type="match status" value="1"/>
</dbReference>
<dbReference type="PROSITE" id="PS50181">
    <property type="entry name" value="FBOX"/>
    <property type="match status" value="1"/>
</dbReference>
<dbReference type="EMBL" id="JBBPDW010000014">
    <property type="protein sequence ID" value="KAK7546672.1"/>
    <property type="molecule type" value="Genomic_DNA"/>
</dbReference>
<proteinExistence type="predicted"/>
<dbReference type="Pfam" id="PF12937">
    <property type="entry name" value="F-box-like"/>
    <property type="match status" value="1"/>
</dbReference>
<comment type="caution">
    <text evidence="2">The sequence shown here is derived from an EMBL/GenBank/DDBJ whole genome shotgun (WGS) entry which is preliminary data.</text>
</comment>
<reference evidence="2 3" key="1">
    <citation type="submission" date="2024-04" db="EMBL/GenBank/DDBJ databases">
        <title>Phyllosticta paracitricarpa is synonymous to the EU quarantine fungus P. citricarpa based on phylogenomic analyses.</title>
        <authorList>
            <consortium name="Lawrence Berkeley National Laboratory"/>
            <person name="Van Ingen-Buijs V.A."/>
            <person name="Van Westerhoven A.C."/>
            <person name="Haridas S."/>
            <person name="Skiadas P."/>
            <person name="Martin F."/>
            <person name="Groenewald J.Z."/>
            <person name="Crous P.W."/>
            <person name="Seidl M.F."/>
        </authorList>
    </citation>
    <scope>NUCLEOTIDE SEQUENCE [LARGE SCALE GENOMIC DNA]</scope>
    <source>
        <strain evidence="2 3">CBS 122670</strain>
    </source>
</reference>
<protein>
    <recommendedName>
        <fullName evidence="1">F-box domain-containing protein</fullName>
    </recommendedName>
</protein>
<dbReference type="SUPFAM" id="SSF52047">
    <property type="entry name" value="RNI-like"/>
    <property type="match status" value="1"/>
</dbReference>
<name>A0ABR1MDT7_9PEZI</name>
<dbReference type="SUPFAM" id="SSF81383">
    <property type="entry name" value="F-box domain"/>
    <property type="match status" value="1"/>
</dbReference>
<keyword evidence="3" id="KW-1185">Reference proteome</keyword>
<evidence type="ECO:0000259" key="1">
    <source>
        <dbReference type="PROSITE" id="PS50181"/>
    </source>
</evidence>